<dbReference type="GO" id="GO:0003824">
    <property type="term" value="F:catalytic activity"/>
    <property type="evidence" value="ECO:0007669"/>
    <property type="project" value="InterPro"/>
</dbReference>
<dbReference type="Proteomes" id="UP000278807">
    <property type="component" value="Unassembled WGS sequence"/>
</dbReference>
<reference evidence="2 3" key="2">
    <citation type="submission" date="2018-11" db="EMBL/GenBank/DDBJ databases">
        <authorList>
            <consortium name="Pathogen Informatics"/>
        </authorList>
    </citation>
    <scope>NUCLEOTIDE SEQUENCE [LARGE SCALE GENOMIC DNA]</scope>
</reference>
<organism evidence="4">
    <name type="scientific">Rodentolepis nana</name>
    <name type="common">Dwarf tapeworm</name>
    <name type="synonym">Hymenolepis nana</name>
    <dbReference type="NCBI Taxonomy" id="102285"/>
    <lineage>
        <taxon>Eukaryota</taxon>
        <taxon>Metazoa</taxon>
        <taxon>Spiralia</taxon>
        <taxon>Lophotrochozoa</taxon>
        <taxon>Platyhelminthes</taxon>
        <taxon>Cestoda</taxon>
        <taxon>Eucestoda</taxon>
        <taxon>Cyclophyllidea</taxon>
        <taxon>Hymenolepididae</taxon>
        <taxon>Rodentolepis</taxon>
    </lineage>
</organism>
<dbReference type="Pfam" id="PF14529">
    <property type="entry name" value="Exo_endo_phos_2"/>
    <property type="match status" value="1"/>
</dbReference>
<evidence type="ECO:0000259" key="1">
    <source>
        <dbReference type="Pfam" id="PF14529"/>
    </source>
</evidence>
<sequence>MGSAQDISDFNAHSTGWGYKDTNISGKEIEDMLNSNPLELICSNEDKATYLHYNGTRTTPDLLLASSDISEHTRRKIIDDPGSGHKPVIASITIGSKSKTRKVPTKLSWNFKRADWTRFTNLLENELHTSKIH</sequence>
<evidence type="ECO:0000313" key="4">
    <source>
        <dbReference type="WBParaSite" id="HNAJ_0000614401-mRNA-1"/>
    </source>
</evidence>
<name>A0A0R3TGF3_RODNA</name>
<dbReference type="OrthoDB" id="6152674at2759"/>
<feature type="domain" description="Endonuclease/exonuclease/phosphatase" evidence="1">
    <location>
        <begin position="8"/>
        <end position="89"/>
    </location>
</feature>
<dbReference type="WBParaSite" id="HNAJ_0000614401-mRNA-1">
    <property type="protein sequence ID" value="HNAJ_0000614401-mRNA-1"/>
    <property type="gene ID" value="HNAJ_0000614401"/>
</dbReference>
<accession>A0A0R3TGF3</accession>
<dbReference type="PANTHER" id="PTHR36688">
    <property type="entry name" value="ENDO/EXONUCLEASE/PHOSPHATASE DOMAIN-CONTAINING PROTEIN"/>
    <property type="match status" value="1"/>
</dbReference>
<dbReference type="SUPFAM" id="SSF56219">
    <property type="entry name" value="DNase I-like"/>
    <property type="match status" value="1"/>
</dbReference>
<dbReference type="InterPro" id="IPR036691">
    <property type="entry name" value="Endo/exonu/phosph_ase_sf"/>
</dbReference>
<dbReference type="InterPro" id="IPR005135">
    <property type="entry name" value="Endo/exonuclease/phosphatase"/>
</dbReference>
<evidence type="ECO:0000313" key="2">
    <source>
        <dbReference type="EMBL" id="VDO02002.1"/>
    </source>
</evidence>
<evidence type="ECO:0000313" key="3">
    <source>
        <dbReference type="Proteomes" id="UP000278807"/>
    </source>
</evidence>
<reference evidence="4" key="1">
    <citation type="submission" date="2017-02" db="UniProtKB">
        <authorList>
            <consortium name="WormBaseParasite"/>
        </authorList>
    </citation>
    <scope>IDENTIFICATION</scope>
</reference>
<keyword evidence="3" id="KW-1185">Reference proteome</keyword>
<gene>
    <name evidence="2" type="ORF">HNAJ_LOCUS6142</name>
</gene>
<dbReference type="AlphaFoldDB" id="A0A0R3TGF3"/>
<proteinExistence type="predicted"/>
<dbReference type="STRING" id="102285.A0A0R3TGF3"/>
<protein>
    <submittedName>
        <fullName evidence="4">Endo/exonuclease/phosphatase domain-containing protein</fullName>
    </submittedName>
</protein>
<dbReference type="PANTHER" id="PTHR36688:SF2">
    <property type="entry name" value="ENDONUCLEASE_EXONUCLEASE_PHOSPHATASE DOMAIN-CONTAINING PROTEIN"/>
    <property type="match status" value="1"/>
</dbReference>
<dbReference type="EMBL" id="UZAE01006138">
    <property type="protein sequence ID" value="VDO02002.1"/>
    <property type="molecule type" value="Genomic_DNA"/>
</dbReference>
<dbReference type="InterPro" id="IPR052560">
    <property type="entry name" value="RdDP_mobile_element"/>
</dbReference>
<dbReference type="Gene3D" id="3.60.10.10">
    <property type="entry name" value="Endonuclease/exonuclease/phosphatase"/>
    <property type="match status" value="1"/>
</dbReference>